<protein>
    <submittedName>
        <fullName evidence="2">Uncharacterized protein</fullName>
    </submittedName>
</protein>
<organism evidence="2 3">
    <name type="scientific">Opisthorchis viverrini</name>
    <name type="common">Southeast Asian liver fluke</name>
    <dbReference type="NCBI Taxonomy" id="6198"/>
    <lineage>
        <taxon>Eukaryota</taxon>
        <taxon>Metazoa</taxon>
        <taxon>Spiralia</taxon>
        <taxon>Lophotrochozoa</taxon>
        <taxon>Platyhelminthes</taxon>
        <taxon>Trematoda</taxon>
        <taxon>Digenea</taxon>
        <taxon>Opisthorchiida</taxon>
        <taxon>Opisthorchiata</taxon>
        <taxon>Opisthorchiidae</taxon>
        <taxon>Opisthorchis</taxon>
    </lineage>
</organism>
<feature type="region of interest" description="Disordered" evidence="1">
    <location>
        <begin position="36"/>
        <end position="109"/>
    </location>
</feature>
<evidence type="ECO:0000256" key="1">
    <source>
        <dbReference type="SAM" id="MobiDB-lite"/>
    </source>
</evidence>
<evidence type="ECO:0000313" key="2">
    <source>
        <dbReference type="EMBL" id="KER28225.1"/>
    </source>
</evidence>
<dbReference type="KEGG" id="ovi:T265_04902"/>
<feature type="compositionally biased region" description="Polar residues" evidence="1">
    <location>
        <begin position="80"/>
        <end position="93"/>
    </location>
</feature>
<dbReference type="EMBL" id="KL596704">
    <property type="protein sequence ID" value="KER28225.1"/>
    <property type="molecule type" value="Genomic_DNA"/>
</dbReference>
<name>A0A074ZY51_OPIVI</name>
<dbReference type="AlphaFoldDB" id="A0A074ZY51"/>
<dbReference type="CTD" id="20319084"/>
<proteinExistence type="predicted"/>
<dbReference type="Proteomes" id="UP000054324">
    <property type="component" value="Unassembled WGS sequence"/>
</dbReference>
<accession>A0A074ZY51</accession>
<sequence length="109" mass="12136">MQEIESILLTNNTLREKHMGHVDALAGTPARMLTRKQPHRRTNLLPNRRLLPKVSKPDDTRAGLSTPPGQHRHPEHKDAQPSTSKSIYSSRIFSTLKPGSAKGLSTALR</sequence>
<dbReference type="RefSeq" id="XP_009168026.1">
    <property type="nucleotide sequence ID" value="XM_009169762.1"/>
</dbReference>
<gene>
    <name evidence="2" type="ORF">T265_04902</name>
</gene>
<dbReference type="GeneID" id="20319084"/>
<reference evidence="2 3" key="1">
    <citation type="submission" date="2013-11" db="EMBL/GenBank/DDBJ databases">
        <title>Opisthorchis viverrini - life in the bile duct.</title>
        <authorList>
            <person name="Young N.D."/>
            <person name="Nagarajan N."/>
            <person name="Lin S.J."/>
            <person name="Korhonen P.K."/>
            <person name="Jex A.R."/>
            <person name="Hall R.S."/>
            <person name="Safavi-Hemami H."/>
            <person name="Kaewkong W."/>
            <person name="Bertrand D."/>
            <person name="Gao S."/>
            <person name="Seet Q."/>
            <person name="Wongkham S."/>
            <person name="Teh B.T."/>
            <person name="Wongkham C."/>
            <person name="Intapan P.M."/>
            <person name="Maleewong W."/>
            <person name="Yang X."/>
            <person name="Hu M."/>
            <person name="Wang Z."/>
            <person name="Hofmann A."/>
            <person name="Sternberg P.W."/>
            <person name="Tan P."/>
            <person name="Wang J."/>
            <person name="Gasser R.B."/>
        </authorList>
    </citation>
    <scope>NUCLEOTIDE SEQUENCE [LARGE SCALE GENOMIC DNA]</scope>
</reference>
<keyword evidence="3" id="KW-1185">Reference proteome</keyword>
<evidence type="ECO:0000313" key="3">
    <source>
        <dbReference type="Proteomes" id="UP000054324"/>
    </source>
</evidence>